<dbReference type="SMART" id="SM00822">
    <property type="entry name" value="PKS_KR"/>
    <property type="match status" value="1"/>
</dbReference>
<evidence type="ECO:0000259" key="3">
    <source>
        <dbReference type="SMART" id="SM00822"/>
    </source>
</evidence>
<sequence>MNIYGRNVLLTGASGGLGQAIAKELHQRGARLTLTGRRVEELEALAEQTQAQVLVADLCDPAGLELLLEASRDCDVLIANAGMGSDVSIEEMTAVDVDQSINVNLRGPILMATEFAKAHLKRKAAGQIVFIGSLSGVVATPSTRMYNATKFGLRGFSLSLREDLASADIGVSIVEPGFISEAGMFATSGIDLPAAVRKKTPADVGRCVAKTIESNPAEAFVAPIELRLAATLGSLAPGISSMIQRRAGTAEMKDTRSSN</sequence>
<dbReference type="SUPFAM" id="SSF51735">
    <property type="entry name" value="NAD(P)-binding Rossmann-fold domains"/>
    <property type="match status" value="1"/>
</dbReference>
<dbReference type="Pfam" id="PF00106">
    <property type="entry name" value="adh_short"/>
    <property type="match status" value="1"/>
</dbReference>
<dbReference type="PANTHER" id="PTHR44196">
    <property type="entry name" value="DEHYDROGENASE/REDUCTASE SDR FAMILY MEMBER 7B"/>
    <property type="match status" value="1"/>
</dbReference>
<dbReference type="GO" id="GO:0016491">
    <property type="term" value="F:oxidoreductase activity"/>
    <property type="evidence" value="ECO:0007669"/>
    <property type="project" value="UniProtKB-KW"/>
</dbReference>
<dbReference type="InterPro" id="IPR020904">
    <property type="entry name" value="Sc_DH/Rdtase_CS"/>
</dbReference>
<dbReference type="EMBL" id="CAEZSF010000003">
    <property type="protein sequence ID" value="CAB4529637.1"/>
    <property type="molecule type" value="Genomic_DNA"/>
</dbReference>
<organism evidence="6">
    <name type="scientific">freshwater metagenome</name>
    <dbReference type="NCBI Taxonomy" id="449393"/>
    <lineage>
        <taxon>unclassified sequences</taxon>
        <taxon>metagenomes</taxon>
        <taxon>ecological metagenomes</taxon>
    </lineage>
</organism>
<reference evidence="6" key="1">
    <citation type="submission" date="2020-05" db="EMBL/GenBank/DDBJ databases">
        <authorList>
            <person name="Chiriac C."/>
            <person name="Salcher M."/>
            <person name="Ghai R."/>
            <person name="Kavagutti S V."/>
        </authorList>
    </citation>
    <scope>NUCLEOTIDE SEQUENCE</scope>
</reference>
<dbReference type="InterPro" id="IPR036291">
    <property type="entry name" value="NAD(P)-bd_dom_sf"/>
</dbReference>
<evidence type="ECO:0000256" key="1">
    <source>
        <dbReference type="ARBA" id="ARBA00006484"/>
    </source>
</evidence>
<protein>
    <submittedName>
        <fullName evidence="6">Unannotated protein</fullName>
    </submittedName>
</protein>
<dbReference type="EMBL" id="CAEZYU010000082">
    <property type="protein sequence ID" value="CAB4750647.1"/>
    <property type="molecule type" value="Genomic_DNA"/>
</dbReference>
<dbReference type="GO" id="GO:0016020">
    <property type="term" value="C:membrane"/>
    <property type="evidence" value="ECO:0007669"/>
    <property type="project" value="TreeGrafter"/>
</dbReference>
<keyword evidence="2" id="KW-0560">Oxidoreductase</keyword>
<evidence type="ECO:0000313" key="4">
    <source>
        <dbReference type="EMBL" id="CAB4529637.1"/>
    </source>
</evidence>
<dbReference type="Gene3D" id="3.40.50.720">
    <property type="entry name" value="NAD(P)-binding Rossmann-like Domain"/>
    <property type="match status" value="1"/>
</dbReference>
<name>A0A6J7F5C9_9ZZZZ</name>
<dbReference type="PRINTS" id="PR00080">
    <property type="entry name" value="SDRFAMILY"/>
</dbReference>
<dbReference type="PANTHER" id="PTHR44196:SF1">
    <property type="entry name" value="DEHYDROGENASE_REDUCTASE SDR FAMILY MEMBER 7B"/>
    <property type="match status" value="1"/>
</dbReference>
<feature type="domain" description="Ketoreductase" evidence="3">
    <location>
        <begin position="6"/>
        <end position="182"/>
    </location>
</feature>
<gene>
    <name evidence="4" type="ORF">UFOPK1358_00066</name>
    <name evidence="5" type="ORF">UFOPK2766_01637</name>
    <name evidence="6" type="ORF">UFOPK3519_00051</name>
</gene>
<comment type="similarity">
    <text evidence="1">Belongs to the short-chain dehydrogenases/reductases (SDR) family.</text>
</comment>
<dbReference type="InterPro" id="IPR057326">
    <property type="entry name" value="KR_dom"/>
</dbReference>
<evidence type="ECO:0000313" key="5">
    <source>
        <dbReference type="EMBL" id="CAB4750647.1"/>
    </source>
</evidence>
<dbReference type="PROSITE" id="PS00061">
    <property type="entry name" value="ADH_SHORT"/>
    <property type="match status" value="1"/>
</dbReference>
<dbReference type="AlphaFoldDB" id="A0A6J7F5C9"/>
<dbReference type="PRINTS" id="PR00081">
    <property type="entry name" value="GDHRDH"/>
</dbReference>
<evidence type="ECO:0000313" key="6">
    <source>
        <dbReference type="EMBL" id="CAB4888665.1"/>
    </source>
</evidence>
<proteinExistence type="inferred from homology"/>
<dbReference type="EMBL" id="CAFBMG010000002">
    <property type="protein sequence ID" value="CAB4888665.1"/>
    <property type="molecule type" value="Genomic_DNA"/>
</dbReference>
<accession>A0A6J7F5C9</accession>
<evidence type="ECO:0000256" key="2">
    <source>
        <dbReference type="ARBA" id="ARBA00023002"/>
    </source>
</evidence>
<dbReference type="InterPro" id="IPR002347">
    <property type="entry name" value="SDR_fam"/>
</dbReference>